<dbReference type="InterPro" id="IPR006011">
    <property type="entry name" value="Syntaxin_N"/>
</dbReference>
<evidence type="ECO:0000259" key="8">
    <source>
        <dbReference type="PROSITE" id="PS50192"/>
    </source>
</evidence>
<dbReference type="InterPro" id="IPR045242">
    <property type="entry name" value="Syntaxin"/>
</dbReference>
<feature type="region of interest" description="Disordered" evidence="6">
    <location>
        <begin position="585"/>
        <end position="607"/>
    </location>
</feature>
<dbReference type="GO" id="GO:0012505">
    <property type="term" value="C:endomembrane system"/>
    <property type="evidence" value="ECO:0007669"/>
    <property type="project" value="TreeGrafter"/>
</dbReference>
<dbReference type="GO" id="GO:0006886">
    <property type="term" value="P:intracellular protein transport"/>
    <property type="evidence" value="ECO:0007669"/>
    <property type="project" value="TreeGrafter"/>
</dbReference>
<dbReference type="GO" id="GO:0031201">
    <property type="term" value="C:SNARE complex"/>
    <property type="evidence" value="ECO:0007669"/>
    <property type="project" value="TreeGrafter"/>
</dbReference>
<keyword evidence="10" id="KW-1185">Reference proteome</keyword>
<evidence type="ECO:0000256" key="4">
    <source>
        <dbReference type="ARBA" id="ARBA00022989"/>
    </source>
</evidence>
<organism evidence="9 10">
    <name type="scientific">Microbotryum saponariae</name>
    <dbReference type="NCBI Taxonomy" id="289078"/>
    <lineage>
        <taxon>Eukaryota</taxon>
        <taxon>Fungi</taxon>
        <taxon>Dikarya</taxon>
        <taxon>Basidiomycota</taxon>
        <taxon>Pucciniomycotina</taxon>
        <taxon>Microbotryomycetes</taxon>
        <taxon>Microbotryales</taxon>
        <taxon>Microbotryaceae</taxon>
        <taxon>Microbotryum</taxon>
    </lineage>
</organism>
<protein>
    <submittedName>
        <fullName evidence="9">BZ3500_MvSof-1268-A1-R1_Chr3-1g05852 protein</fullName>
    </submittedName>
</protein>
<dbReference type="GO" id="GO:0000149">
    <property type="term" value="F:SNARE binding"/>
    <property type="evidence" value="ECO:0007669"/>
    <property type="project" value="TreeGrafter"/>
</dbReference>
<dbReference type="CDD" id="cd15849">
    <property type="entry name" value="SNARE_Sso1"/>
    <property type="match status" value="1"/>
</dbReference>
<reference evidence="10" key="1">
    <citation type="submission" date="2016-10" db="EMBL/GenBank/DDBJ databases">
        <authorList>
            <person name="Jeantristanb JTB J.-T."/>
            <person name="Ricardo R."/>
        </authorList>
    </citation>
    <scope>NUCLEOTIDE SEQUENCE [LARGE SCALE GENOMIC DNA]</scope>
</reference>
<dbReference type="EMBL" id="FMWP01000096">
    <property type="protein sequence ID" value="SCZ99169.1"/>
    <property type="molecule type" value="Genomic_DNA"/>
</dbReference>
<evidence type="ECO:0000256" key="1">
    <source>
        <dbReference type="ARBA" id="ARBA00004211"/>
    </source>
</evidence>
<evidence type="ECO:0000313" key="10">
    <source>
        <dbReference type="Proteomes" id="UP000249723"/>
    </source>
</evidence>
<evidence type="ECO:0000256" key="2">
    <source>
        <dbReference type="ARBA" id="ARBA00009063"/>
    </source>
</evidence>
<keyword evidence="4 7" id="KW-1133">Transmembrane helix</keyword>
<comment type="similarity">
    <text evidence="2">Belongs to the syntaxin family.</text>
</comment>
<feature type="compositionally biased region" description="Basic and acidic residues" evidence="6">
    <location>
        <begin position="161"/>
        <end position="175"/>
    </location>
</feature>
<feature type="compositionally biased region" description="Low complexity" evidence="6">
    <location>
        <begin position="75"/>
        <end position="91"/>
    </location>
</feature>
<dbReference type="Gene3D" id="1.20.58.70">
    <property type="match status" value="1"/>
</dbReference>
<keyword evidence="5 7" id="KW-0472">Membrane</keyword>
<evidence type="ECO:0000256" key="7">
    <source>
        <dbReference type="SAM" id="Phobius"/>
    </source>
</evidence>
<feature type="compositionally biased region" description="Polar residues" evidence="6">
    <location>
        <begin position="135"/>
        <end position="150"/>
    </location>
</feature>
<dbReference type="PANTHER" id="PTHR19957">
    <property type="entry name" value="SYNTAXIN"/>
    <property type="match status" value="1"/>
</dbReference>
<dbReference type="PROSITE" id="PS50192">
    <property type="entry name" value="T_SNARE"/>
    <property type="match status" value="1"/>
</dbReference>
<dbReference type="SMART" id="SM00397">
    <property type="entry name" value="t_SNARE"/>
    <property type="match status" value="1"/>
</dbReference>
<dbReference type="Proteomes" id="UP000249723">
    <property type="component" value="Unassembled WGS sequence"/>
</dbReference>
<dbReference type="Pfam" id="PF05739">
    <property type="entry name" value="SNARE"/>
    <property type="match status" value="1"/>
</dbReference>
<name>A0A2X0KYD0_9BASI</name>
<dbReference type="Gene3D" id="1.20.5.110">
    <property type="match status" value="1"/>
</dbReference>
<dbReference type="Pfam" id="PF00804">
    <property type="entry name" value="Syntaxin"/>
    <property type="match status" value="1"/>
</dbReference>
<comment type="subcellular location">
    <subcellularLocation>
        <location evidence="1">Membrane</location>
        <topology evidence="1">Single-pass type IV membrane protein</topology>
    </subcellularLocation>
</comment>
<accession>A0A2X0KYD0</accession>
<feature type="compositionally biased region" description="Low complexity" evidence="6">
    <location>
        <begin position="12"/>
        <end position="36"/>
    </location>
</feature>
<dbReference type="GO" id="GO:0005484">
    <property type="term" value="F:SNAP receptor activity"/>
    <property type="evidence" value="ECO:0007669"/>
    <property type="project" value="TreeGrafter"/>
</dbReference>
<dbReference type="InterPro" id="IPR000727">
    <property type="entry name" value="T_SNARE_dom"/>
</dbReference>
<dbReference type="InterPro" id="IPR010989">
    <property type="entry name" value="SNARE"/>
</dbReference>
<dbReference type="GO" id="GO:0006887">
    <property type="term" value="P:exocytosis"/>
    <property type="evidence" value="ECO:0007669"/>
    <property type="project" value="TreeGrafter"/>
</dbReference>
<feature type="compositionally biased region" description="Polar residues" evidence="6">
    <location>
        <begin position="244"/>
        <end position="254"/>
    </location>
</feature>
<dbReference type="SUPFAM" id="SSF47661">
    <property type="entry name" value="t-snare proteins"/>
    <property type="match status" value="1"/>
</dbReference>
<evidence type="ECO:0000313" key="9">
    <source>
        <dbReference type="EMBL" id="SCZ99169.1"/>
    </source>
</evidence>
<proteinExistence type="inferred from homology"/>
<feature type="compositionally biased region" description="Basic and acidic residues" evidence="6">
    <location>
        <begin position="233"/>
        <end position="243"/>
    </location>
</feature>
<evidence type="ECO:0000256" key="3">
    <source>
        <dbReference type="ARBA" id="ARBA00022692"/>
    </source>
</evidence>
<evidence type="ECO:0000256" key="6">
    <source>
        <dbReference type="SAM" id="MobiDB-lite"/>
    </source>
</evidence>
<sequence length="607" mass="67036">MARDRLAAIRAQQAATDSQQQHQQNHSYPQQPQQQQLYGEYGRPSAEDKYGRPNMHRPPYESRNASYDDPGQYQSNPPYSRSRSNSSHGGSATRPRPSNPPPVSIAPSSNHMVPSYQEPPRDFNPYEPQAYSPIQAPSGQQPKAQKSQYTPLDPVRTRQRSISEGKLNPDQRRAVEQFSMPPPPVPGQNYNSDKTRGYPNPPPEMRPAPSYQSFATEYDDYKGSSANLVSSKSRAEESYEMQKPRSNSNDSNCGRPSKKKKTVKRGDVEFEEMGQFFAEVSDLQESLREANGLVQQIAGVHARILALPSTEDPQSVALNQELNALTTSSRKLYNSLKNRILALDQGNAGLRALVPAAQSMYNLTMADVDVRNTQVSALKERFKSAVQRYAEVERDNRNKNRSRMERQVMIVNPGLSAQEVNEVVRQAEEEGSNAVFSQALQQSDGRRGYAARGALREVETRAAALARIESTLVQLAQLFSDMAILVEEQDVQIVAIEAKAAEATHDMEKGLQQTQKAVKSARNARKWRWICFIIILIILIVVAVVVVIEVVLPMIKKNNEAKANAPAPTTAPATSTPTARFAAAAAIPASPTASASTSAPTSTPARR</sequence>
<keyword evidence="3 7" id="KW-0812">Transmembrane</keyword>
<feature type="transmembrane region" description="Helical" evidence="7">
    <location>
        <begin position="527"/>
        <end position="552"/>
    </location>
</feature>
<dbReference type="OrthoDB" id="10255013at2759"/>
<dbReference type="GO" id="GO:0048278">
    <property type="term" value="P:vesicle docking"/>
    <property type="evidence" value="ECO:0007669"/>
    <property type="project" value="TreeGrafter"/>
</dbReference>
<feature type="domain" description="T-SNARE coiled-coil homology" evidence="8">
    <location>
        <begin position="455"/>
        <end position="517"/>
    </location>
</feature>
<dbReference type="STRING" id="289078.A0A2X0KYD0"/>
<dbReference type="AlphaFoldDB" id="A0A2X0KYD0"/>
<feature type="region of interest" description="Disordered" evidence="6">
    <location>
        <begin position="1"/>
        <end position="265"/>
    </location>
</feature>
<evidence type="ECO:0000256" key="5">
    <source>
        <dbReference type="ARBA" id="ARBA00023136"/>
    </source>
</evidence>
<dbReference type="GO" id="GO:0006906">
    <property type="term" value="P:vesicle fusion"/>
    <property type="evidence" value="ECO:0007669"/>
    <property type="project" value="TreeGrafter"/>
</dbReference>
<gene>
    <name evidence="9" type="ORF">BZ3500_MVSOF-1268-A1-R1_CHR3-1G05852</name>
</gene>
<dbReference type="GO" id="GO:0005886">
    <property type="term" value="C:plasma membrane"/>
    <property type="evidence" value="ECO:0007669"/>
    <property type="project" value="TreeGrafter"/>
</dbReference>
<dbReference type="PANTHER" id="PTHR19957:SF307">
    <property type="entry name" value="PROTEIN SSO1-RELATED"/>
    <property type="match status" value="1"/>
</dbReference>